<dbReference type="Proteomes" id="UP001162992">
    <property type="component" value="Chromosome 7"/>
</dbReference>
<evidence type="ECO:0000313" key="2">
    <source>
        <dbReference type="Proteomes" id="UP001162992"/>
    </source>
</evidence>
<gene>
    <name evidence="1" type="ORF">O6H91_07G048900</name>
</gene>
<accession>A0ACC2D4V8</accession>
<keyword evidence="2" id="KW-1185">Reference proteome</keyword>
<reference evidence="2" key="1">
    <citation type="journal article" date="2024" name="Proc. Natl. Acad. Sci. U.S.A.">
        <title>Extraordinary preservation of gene collinearity over three hundred million years revealed in homosporous lycophytes.</title>
        <authorList>
            <person name="Li C."/>
            <person name="Wickell D."/>
            <person name="Kuo L.Y."/>
            <person name="Chen X."/>
            <person name="Nie B."/>
            <person name="Liao X."/>
            <person name="Peng D."/>
            <person name="Ji J."/>
            <person name="Jenkins J."/>
            <person name="Williams M."/>
            <person name="Shu S."/>
            <person name="Plott C."/>
            <person name="Barry K."/>
            <person name="Rajasekar S."/>
            <person name="Grimwood J."/>
            <person name="Han X."/>
            <person name="Sun S."/>
            <person name="Hou Z."/>
            <person name="He W."/>
            <person name="Dai G."/>
            <person name="Sun C."/>
            <person name="Schmutz J."/>
            <person name="Leebens-Mack J.H."/>
            <person name="Li F.W."/>
            <person name="Wang L."/>
        </authorList>
    </citation>
    <scope>NUCLEOTIDE SEQUENCE [LARGE SCALE GENOMIC DNA]</scope>
    <source>
        <strain evidence="2">cv. PW_Plant_1</strain>
    </source>
</reference>
<protein>
    <submittedName>
        <fullName evidence="1">Uncharacterized protein</fullName>
    </submittedName>
</protein>
<sequence length="602" mass="64953">MPLFAQNSACFDQPHSPLLQPTTRLPPPFSSSCHLQSSSGLSSIEATTTTASAVMTACSRLPSNSSLPDPQMAEVHLFSVDNTVRSLSNPRSSIASNISPSLTPHDSSYILNSIPEILCGAVEPGAWPQFYPNPHIPFASPVSSLNPISAMALPDMGYLSNDEMVEGALLRELIGRLGSCEFGNGVTSLASDSNEYSFNFGEEDGWRGLDASNNTAFSLDLPKENNSLPAASLGASACLAGTSSDPGYAEYPRNFTLLCNGGLSELEQHCVGTPNIPEPIATGRKPLKAFGSRSKAAESGGRVLQPTYQREEECPEPSYSSGHDAVQNPRTPMKGGGGTAGKKRKTAEDKMMDAPSSNACAEQRIAKKPKPEDMKIKGHKSFDSIKAADDTKKKAEPNSSGNSADSSDMHAKVNVKAPEPPKQDFIHVRARRGQATDSHSLAERVRREKISERMKFLQDLVPGCSKVSGKAVMLDEIINYVQSLQHQVEFLSMRLAAVNPRLNCSLDSMFRKEVSQGHITPSPFVFDQELSPNFSLLTSAQAKLNQRGVRCTGGLDSRPLSSTQDILVKRSAALNSDIFRDANSQTSSLWDEQMQNPMQIGF</sequence>
<dbReference type="EMBL" id="CM055098">
    <property type="protein sequence ID" value="KAJ7549321.1"/>
    <property type="molecule type" value="Genomic_DNA"/>
</dbReference>
<proteinExistence type="predicted"/>
<evidence type="ECO:0000313" key="1">
    <source>
        <dbReference type="EMBL" id="KAJ7549321.1"/>
    </source>
</evidence>
<organism evidence="1 2">
    <name type="scientific">Diphasiastrum complanatum</name>
    <name type="common">Issler's clubmoss</name>
    <name type="synonym">Lycopodium complanatum</name>
    <dbReference type="NCBI Taxonomy" id="34168"/>
    <lineage>
        <taxon>Eukaryota</taxon>
        <taxon>Viridiplantae</taxon>
        <taxon>Streptophyta</taxon>
        <taxon>Embryophyta</taxon>
        <taxon>Tracheophyta</taxon>
        <taxon>Lycopodiopsida</taxon>
        <taxon>Lycopodiales</taxon>
        <taxon>Lycopodiaceae</taxon>
        <taxon>Lycopodioideae</taxon>
        <taxon>Diphasiastrum</taxon>
    </lineage>
</organism>
<comment type="caution">
    <text evidence="1">The sequence shown here is derived from an EMBL/GenBank/DDBJ whole genome shotgun (WGS) entry which is preliminary data.</text>
</comment>
<name>A0ACC2D4V8_DIPCM</name>